<protein>
    <submittedName>
        <fullName evidence="1">Copper chaperone</fullName>
    </submittedName>
</protein>
<organism evidence="1 2">
    <name type="scientific">Microbacterium hominis</name>
    <dbReference type="NCBI Taxonomy" id="162426"/>
    <lineage>
        <taxon>Bacteria</taxon>
        <taxon>Bacillati</taxon>
        <taxon>Actinomycetota</taxon>
        <taxon>Actinomycetes</taxon>
        <taxon>Micrococcales</taxon>
        <taxon>Microbacteriaceae</taxon>
        <taxon>Microbacterium</taxon>
    </lineage>
</organism>
<proteinExistence type="predicted"/>
<name>A0A2K9DDN0_9MICO</name>
<dbReference type="RefSeq" id="WP_061782119.1">
    <property type="nucleotide sequence ID" value="NZ_CP025299.1"/>
</dbReference>
<gene>
    <name evidence="1" type="ORF">CXR34_12790</name>
</gene>
<dbReference type="GO" id="GO:0046872">
    <property type="term" value="F:metal ion binding"/>
    <property type="evidence" value="ECO:0007669"/>
    <property type="project" value="InterPro"/>
</dbReference>
<dbReference type="PROSITE" id="PS01047">
    <property type="entry name" value="HMA_1"/>
    <property type="match status" value="1"/>
</dbReference>
<dbReference type="KEGG" id="mhos:CXR34_12790"/>
<evidence type="ECO:0000313" key="1">
    <source>
        <dbReference type="EMBL" id="AUG30241.1"/>
    </source>
</evidence>
<dbReference type="Gene3D" id="3.30.70.100">
    <property type="match status" value="1"/>
</dbReference>
<dbReference type="CDD" id="cd00371">
    <property type="entry name" value="HMA"/>
    <property type="match status" value="1"/>
</dbReference>
<evidence type="ECO:0000313" key="2">
    <source>
        <dbReference type="Proteomes" id="UP000233276"/>
    </source>
</evidence>
<dbReference type="SUPFAM" id="SSF55008">
    <property type="entry name" value="HMA, heavy metal-associated domain"/>
    <property type="match status" value="1"/>
</dbReference>
<dbReference type="Proteomes" id="UP000233276">
    <property type="component" value="Chromosome"/>
</dbReference>
<dbReference type="InterPro" id="IPR036163">
    <property type="entry name" value="HMA_dom_sf"/>
</dbReference>
<dbReference type="AlphaFoldDB" id="A0A2K9DDN0"/>
<accession>A0A2K9DDN0</accession>
<reference evidence="1 2" key="1">
    <citation type="submission" date="2017-12" db="EMBL/GenBank/DDBJ databases">
        <title>Isolation and characterization of estrogens degradatiion strain Microbacterium hominis SJTG1.</title>
        <authorList>
            <person name="Xiong W."/>
            <person name="Yin C."/>
            <person name="Zheng D."/>
            <person name="Liang R."/>
        </authorList>
    </citation>
    <scope>NUCLEOTIDE SEQUENCE [LARGE SCALE GENOMIC DNA]</scope>
    <source>
        <strain evidence="1 2">SJTG1</strain>
    </source>
</reference>
<dbReference type="InterPro" id="IPR006121">
    <property type="entry name" value="HMA_dom"/>
</dbReference>
<dbReference type="EMBL" id="CP025299">
    <property type="protein sequence ID" value="AUG30241.1"/>
    <property type="molecule type" value="Genomic_DNA"/>
</dbReference>
<sequence>MSTQTYAVDGMTCAHCAGAVTREVRKVDGIDDIAVDVTAGTLTVTVDDGAAGAALDAEIAAAVDEAGYTVVAR</sequence>
<dbReference type="PROSITE" id="PS50846">
    <property type="entry name" value="HMA_2"/>
    <property type="match status" value="1"/>
</dbReference>
<dbReference type="Pfam" id="PF00403">
    <property type="entry name" value="HMA"/>
    <property type="match status" value="1"/>
</dbReference>
<dbReference type="InterPro" id="IPR017969">
    <property type="entry name" value="Heavy-metal-associated_CS"/>
</dbReference>